<dbReference type="InterPro" id="IPR026534">
    <property type="entry name" value="PRRC1"/>
</dbReference>
<organism evidence="2 3">
    <name type="scientific">Papilio machaon</name>
    <name type="common">Old World swallowtail butterfly</name>
    <dbReference type="NCBI Taxonomy" id="76193"/>
    <lineage>
        <taxon>Eukaryota</taxon>
        <taxon>Metazoa</taxon>
        <taxon>Ecdysozoa</taxon>
        <taxon>Arthropoda</taxon>
        <taxon>Hexapoda</taxon>
        <taxon>Insecta</taxon>
        <taxon>Pterygota</taxon>
        <taxon>Neoptera</taxon>
        <taxon>Endopterygota</taxon>
        <taxon>Lepidoptera</taxon>
        <taxon>Glossata</taxon>
        <taxon>Ditrysia</taxon>
        <taxon>Papilionoidea</taxon>
        <taxon>Papilionidae</taxon>
        <taxon>Papilioninae</taxon>
        <taxon>Papilio</taxon>
    </lineage>
</organism>
<evidence type="ECO:0000313" key="2">
    <source>
        <dbReference type="EMBL" id="KPJ12493.1"/>
    </source>
</evidence>
<gene>
    <name evidence="2" type="ORF">RR48_04388</name>
</gene>
<dbReference type="AlphaFoldDB" id="A0A0N1I8I7"/>
<dbReference type="EMBL" id="KQ460772">
    <property type="protein sequence ID" value="KPJ12493.1"/>
    <property type="molecule type" value="Genomic_DNA"/>
</dbReference>
<protein>
    <submittedName>
        <fullName evidence="2">Protein PRRC1</fullName>
    </submittedName>
</protein>
<dbReference type="InParanoid" id="A0A0N1I8I7"/>
<reference evidence="2 3" key="1">
    <citation type="journal article" date="2015" name="Nat. Commun.">
        <title>Outbred genome sequencing and CRISPR/Cas9 gene editing in butterflies.</title>
        <authorList>
            <person name="Li X."/>
            <person name="Fan D."/>
            <person name="Zhang W."/>
            <person name="Liu G."/>
            <person name="Zhang L."/>
            <person name="Zhao L."/>
            <person name="Fang X."/>
            <person name="Chen L."/>
            <person name="Dong Y."/>
            <person name="Chen Y."/>
            <person name="Ding Y."/>
            <person name="Zhao R."/>
            <person name="Feng M."/>
            <person name="Zhu Y."/>
            <person name="Feng Y."/>
            <person name="Jiang X."/>
            <person name="Zhu D."/>
            <person name="Xiang H."/>
            <person name="Feng X."/>
            <person name="Li S."/>
            <person name="Wang J."/>
            <person name="Zhang G."/>
            <person name="Kronforst M.R."/>
            <person name="Wang W."/>
        </authorList>
    </citation>
    <scope>NUCLEOTIDE SEQUENCE [LARGE SCALE GENOMIC DNA]</scope>
    <source>
        <strain evidence="2">Ya'a_city_454_Pm</strain>
        <tissue evidence="2">Whole body</tissue>
    </source>
</reference>
<dbReference type="Proteomes" id="UP000053240">
    <property type="component" value="Unassembled WGS sequence"/>
</dbReference>
<name>A0A0N1I8I7_PAPMA</name>
<dbReference type="PANTHER" id="PTHR23276:SF2">
    <property type="entry name" value="PROTEIN PRRC1"/>
    <property type="match status" value="1"/>
</dbReference>
<feature type="region of interest" description="Disordered" evidence="1">
    <location>
        <begin position="92"/>
        <end position="144"/>
    </location>
</feature>
<dbReference type="GO" id="GO:0005737">
    <property type="term" value="C:cytoplasm"/>
    <property type="evidence" value="ECO:0007669"/>
    <property type="project" value="TreeGrafter"/>
</dbReference>
<proteinExistence type="predicted"/>
<evidence type="ECO:0000256" key="1">
    <source>
        <dbReference type="SAM" id="MobiDB-lite"/>
    </source>
</evidence>
<feature type="compositionally biased region" description="Polar residues" evidence="1">
    <location>
        <begin position="92"/>
        <end position="102"/>
    </location>
</feature>
<accession>A0A0N1I8I7</accession>
<evidence type="ECO:0000313" key="3">
    <source>
        <dbReference type="Proteomes" id="UP000053240"/>
    </source>
</evidence>
<dbReference type="PANTHER" id="PTHR23276">
    <property type="entry name" value="PROTEIN PRRC1"/>
    <property type="match status" value="1"/>
</dbReference>
<keyword evidence="3" id="KW-1185">Reference proteome</keyword>
<dbReference type="GO" id="GO:0034237">
    <property type="term" value="F:protein kinase A regulatory subunit binding"/>
    <property type="evidence" value="ECO:0007669"/>
    <property type="project" value="TreeGrafter"/>
</dbReference>
<sequence length="535" mass="56261">MGHVMQSSINVVGVKVGFGSAKTKMSAADNKKKSIPVAPVPPAGVPVNLLSSVAPPSELPNFVTASPVLQKPSVIVPVPQPVQPAAVVDNVSMDSSQQQETFSPAIPPNKGEPTLPIRSPDDTQATQSPESLPPSTPEIDKIGDIMPGSGLLTWMKGAVSTGGILQRVAEKAKSSVDTMITTLDPQMKEYLKSGGDLYIVVASDKEVQGSPIREAFQDSAKDYWPPTDNRRKEVDISRWYEISLVLLSQPSLGIELQLQSQSTPVPGAAVAALAAATPADYAHAQTGYALTIGSVMADSLHDKKKTTKMKFFAVFAAVLALAAGSPHTWSLQELSEALQNPHTNPEYIPYLEHALNQIMEDLHAGKPVTPVAVIMPTATQWTLEELSSALQSPATDPAMVPYLEDALNAMMDALFNGQQIETMPVVIPVELAPAQAGGSIVTAPVIATPVLPTPVLPEIVAPAPVLPSPEVPAPEAPAAATSSPLVQIIININQQDQVAASPVAPEIAPTPVMVVDEAENISVNPVDVIAIQPPM</sequence>